<dbReference type="Proteomes" id="UP001501690">
    <property type="component" value="Unassembled WGS sequence"/>
</dbReference>
<dbReference type="Gene3D" id="3.40.50.970">
    <property type="match status" value="1"/>
</dbReference>
<keyword evidence="3" id="KW-1185">Reference proteome</keyword>
<dbReference type="CDD" id="cd07033">
    <property type="entry name" value="TPP_PYR_DXS_TK_like"/>
    <property type="match status" value="1"/>
</dbReference>
<accession>A0ABP4UAV3</accession>
<dbReference type="SUPFAM" id="SSF52518">
    <property type="entry name" value="Thiamin diphosphate-binding fold (THDP-binding)"/>
    <property type="match status" value="1"/>
</dbReference>
<proteinExistence type="predicted"/>
<dbReference type="SMART" id="SM00861">
    <property type="entry name" value="Transket_pyr"/>
    <property type="match status" value="1"/>
</dbReference>
<gene>
    <name evidence="2" type="ORF">GCM10009808_19380</name>
</gene>
<dbReference type="PANTHER" id="PTHR43825:SF1">
    <property type="entry name" value="TRANSKETOLASE-LIKE PYRIMIDINE-BINDING DOMAIN-CONTAINING PROTEIN"/>
    <property type="match status" value="1"/>
</dbReference>
<dbReference type="SUPFAM" id="SSF52922">
    <property type="entry name" value="TK C-terminal domain-like"/>
    <property type="match status" value="1"/>
</dbReference>
<dbReference type="InterPro" id="IPR033248">
    <property type="entry name" value="Transketolase_C"/>
</dbReference>
<dbReference type="Gene3D" id="3.40.50.920">
    <property type="match status" value="1"/>
</dbReference>
<dbReference type="PANTHER" id="PTHR43825">
    <property type="entry name" value="PYRUVATE DEHYDROGENASE E1 COMPONENT"/>
    <property type="match status" value="1"/>
</dbReference>
<organism evidence="2 3">
    <name type="scientific">Microbacterium sediminicola</name>
    <dbReference type="NCBI Taxonomy" id="415210"/>
    <lineage>
        <taxon>Bacteria</taxon>
        <taxon>Bacillati</taxon>
        <taxon>Actinomycetota</taxon>
        <taxon>Actinomycetes</taxon>
        <taxon>Micrococcales</taxon>
        <taxon>Microbacteriaceae</taxon>
        <taxon>Microbacterium</taxon>
    </lineage>
</organism>
<dbReference type="InterPro" id="IPR029061">
    <property type="entry name" value="THDP-binding"/>
</dbReference>
<dbReference type="InterPro" id="IPR009014">
    <property type="entry name" value="Transketo_C/PFOR_II"/>
</dbReference>
<comment type="caution">
    <text evidence="2">The sequence shown here is derived from an EMBL/GenBank/DDBJ whole genome shotgun (WGS) entry which is preliminary data.</text>
</comment>
<dbReference type="InterPro" id="IPR005475">
    <property type="entry name" value="Transketolase-like_Pyr-bd"/>
</dbReference>
<dbReference type="Pfam" id="PF02779">
    <property type="entry name" value="Transket_pyr"/>
    <property type="match status" value="1"/>
</dbReference>
<sequence>MPVTFTFGEFLGARSVIGSTLAELGEEHENLWVITPDIGATLVEFRDKYPERFLDVGLAEQASVGIAAGLAYDGNIPVVSGMLPFLSMRALEQIRTDVCYPNLPVKIIGTHGGLVGNGGSTHYAVEDLALMCALTNMTVTSIGDPLMVGEILRQSMAMQGPLYIRLAVGKKDKVLYEPGEHDIRIGKGIVARKGTDVTLFTHGTTVAQALDAAEELEAEGASVRVVDMFTLKPIDADLIELCAEETGGRFVVLEDHLAYGGLASRVADVVADRGITLTSFERLGIPQVYAGFGEDEQLRDKYGYGLSATTAALRRALAAG</sequence>
<evidence type="ECO:0000259" key="1">
    <source>
        <dbReference type="SMART" id="SM00861"/>
    </source>
</evidence>
<dbReference type="RefSeq" id="WP_344072016.1">
    <property type="nucleotide sequence ID" value="NZ_BAAAPL010000002.1"/>
</dbReference>
<dbReference type="InterPro" id="IPR051157">
    <property type="entry name" value="PDH/Transketolase"/>
</dbReference>
<dbReference type="EMBL" id="BAAAPL010000002">
    <property type="protein sequence ID" value="GAA1701522.1"/>
    <property type="molecule type" value="Genomic_DNA"/>
</dbReference>
<dbReference type="Pfam" id="PF02780">
    <property type="entry name" value="Transketolase_C"/>
    <property type="match status" value="1"/>
</dbReference>
<name>A0ABP4UAV3_9MICO</name>
<feature type="domain" description="Transketolase-like pyrimidine-binding" evidence="1">
    <location>
        <begin position="11"/>
        <end position="174"/>
    </location>
</feature>
<protein>
    <submittedName>
        <fullName evidence="2">Transketolase family protein</fullName>
    </submittedName>
</protein>
<evidence type="ECO:0000313" key="2">
    <source>
        <dbReference type="EMBL" id="GAA1701522.1"/>
    </source>
</evidence>
<reference evidence="3" key="1">
    <citation type="journal article" date="2019" name="Int. J. Syst. Evol. Microbiol.">
        <title>The Global Catalogue of Microorganisms (GCM) 10K type strain sequencing project: providing services to taxonomists for standard genome sequencing and annotation.</title>
        <authorList>
            <consortium name="The Broad Institute Genomics Platform"/>
            <consortium name="The Broad Institute Genome Sequencing Center for Infectious Disease"/>
            <person name="Wu L."/>
            <person name="Ma J."/>
        </authorList>
    </citation>
    <scope>NUCLEOTIDE SEQUENCE [LARGE SCALE GENOMIC DNA]</scope>
    <source>
        <strain evidence="3">JCM 15577</strain>
    </source>
</reference>
<evidence type="ECO:0000313" key="3">
    <source>
        <dbReference type="Proteomes" id="UP001501690"/>
    </source>
</evidence>